<keyword evidence="1" id="KW-0175">Coiled coil</keyword>
<dbReference type="InterPro" id="IPR021827">
    <property type="entry name" value="Nup186/Nup192/Nup205"/>
</dbReference>
<dbReference type="Pfam" id="PF10358">
    <property type="entry name" value="NT-C2"/>
    <property type="match status" value="1"/>
</dbReference>
<dbReference type="PANTHER" id="PTHR31344">
    <property type="entry name" value="NUCLEAR PORE COMPLEX PROTEIN NUP205"/>
    <property type="match status" value="1"/>
</dbReference>
<proteinExistence type="predicted"/>
<evidence type="ECO:0000256" key="1">
    <source>
        <dbReference type="SAM" id="Coils"/>
    </source>
</evidence>
<reference evidence="5 6" key="1">
    <citation type="submission" date="2025-04" db="UniProtKB">
        <authorList>
            <consortium name="RefSeq"/>
        </authorList>
    </citation>
    <scope>IDENTIFICATION</scope>
    <source>
        <tissue evidence="5 6">Leaves</tissue>
    </source>
</reference>
<feature type="compositionally biased region" description="Polar residues" evidence="2">
    <location>
        <begin position="400"/>
        <end position="409"/>
    </location>
</feature>
<feature type="region of interest" description="Disordered" evidence="2">
    <location>
        <begin position="361"/>
        <end position="416"/>
    </location>
</feature>
<feature type="compositionally biased region" description="Low complexity" evidence="2">
    <location>
        <begin position="278"/>
        <end position="294"/>
    </location>
</feature>
<dbReference type="KEGG" id="jre:108992087"/>
<sequence>MVVGLKAKNRRSASVQINYLIHVEEIKPWPPSQSLRSLRSVLIQWENGDRNSGSTNIVVPSLGSVVVEGKIEFNESFRLPVTLLRDMSVKGGDADAFQKNCLEFNLYEARRDKTVKGQSLATVIIDLADYGVVQDALSISAPMNCKRSYGNTDQPILYIKIQPLRKGRTNSSLRDNQSRGVSQNDNGGGSVSALMNEEYAEEAESASFTDDDVSSHSSQTIASTAFDSIGGLPPQENGPDMVRHGTGGGHKEHALAANLKLEKSNMTSCIGSQENPKGSSSRSSSTDLSSDLGSPVNGPASVPNFPNSISTSIQQHVASNGFHSSSSSLVYENMEEDSDASIQSNDNGHLALEVHEKISNTTSVVSGDGERNIKENVPNSFVASPDKNSQMVEKLDSSKYSDSQVNGNNDGKGWEIGSDHLEEAETTDDYFDGSTEDKDGKEPQENGVEIENLDEKTVFTEDEPSVTGSATRGQASLEGDAFSLSSGSLGMKSNILKNERLKNVKSVRSSTDLGRTNGSVSSNQHTEVTEAGVLGDTQYIGRSLRSNERKDAKVYPKDTKSALLDSKIQQLEHRIKMLEGELREAAAVEASLYSVVAEHGSSMSKVHAPARRLSRLYLHACRQSSLSRKASAARSAVSGLVLVAKACGNDVPRLTFWLSNSIVLRTIISKAIGDRELPLPAESGIERNGGVKVDNKVSSLLKWKVSSPGIKENAKSFYGSFGNWEDPRTFTSALEKIESWIFSRIVESIWWQTLTPHMQSAAATTINECLGSSSRKTYERLSSSGEQEQGNFAIDLWKKAFRDACERLCPVRAGGHECGCLPLLARLIMEQCVARLDVAMFNAILRESADEIPTDPVSDPISDSKVLPIFAGKSSFGAGAQLKNAIGNWSRWLTDLFGMDDDDTDEREYASFKSFHLLNALSDLMMLPKDMLLSKSVRKEVCPSFGAPLIKRVVDNFVPDEFCPDPIPGVVLEALDSEDHFEPGEESLMNFPCAAAPIVYSPPPAASVANIIGEIGSQTHLRRSGSSVLRKSYTSDDELDELNSPLSSIFIDGSLSSAVPTKPSWVSKGNGNQDAVRYELLRSVWMNSD</sequence>
<evidence type="ECO:0000313" key="5">
    <source>
        <dbReference type="RefSeq" id="XP_018822079.2"/>
    </source>
</evidence>
<dbReference type="PANTHER" id="PTHR31344:SF15">
    <property type="entry name" value="EEIG1_EHBP1 PROTEIN AMINO-TERMINAL DOMAIN PROTEIN"/>
    <property type="match status" value="1"/>
</dbReference>
<evidence type="ECO:0000313" key="4">
    <source>
        <dbReference type="Proteomes" id="UP000235220"/>
    </source>
</evidence>
<evidence type="ECO:0000313" key="6">
    <source>
        <dbReference type="RefSeq" id="XP_018822080.2"/>
    </source>
</evidence>
<dbReference type="RefSeq" id="XP_018822079.2">
    <property type="nucleotide sequence ID" value="XM_018966534.2"/>
</dbReference>
<accession>A0A2I4ERR5</accession>
<feature type="region of interest" description="Disordered" evidence="2">
    <location>
        <begin position="168"/>
        <end position="191"/>
    </location>
</feature>
<feature type="region of interest" description="Disordered" evidence="2">
    <location>
        <begin position="429"/>
        <end position="474"/>
    </location>
</feature>
<dbReference type="OrthoDB" id="20172at2759"/>
<dbReference type="Proteomes" id="UP000235220">
    <property type="component" value="Chromosome 1"/>
</dbReference>
<feature type="compositionally biased region" description="Polar residues" evidence="2">
    <location>
        <begin position="268"/>
        <end position="277"/>
    </location>
</feature>
<dbReference type="GeneID" id="108992087"/>
<dbReference type="RefSeq" id="XP_018822080.2">
    <property type="nucleotide sequence ID" value="XM_018966535.2"/>
</dbReference>
<dbReference type="STRING" id="51240.A0A2I4ERR5"/>
<gene>
    <name evidence="5 6" type="primary">LOC108992087</name>
</gene>
<evidence type="ECO:0000259" key="3">
    <source>
        <dbReference type="PROSITE" id="PS51840"/>
    </source>
</evidence>
<dbReference type="AlphaFoldDB" id="A0A2I4ERR5"/>
<feature type="region of interest" description="Disordered" evidence="2">
    <location>
        <begin position="268"/>
        <end position="308"/>
    </location>
</feature>
<name>A0A2I4ERR5_JUGRE</name>
<organism evidence="4 5">
    <name type="scientific">Juglans regia</name>
    <name type="common">English walnut</name>
    <dbReference type="NCBI Taxonomy" id="51240"/>
    <lineage>
        <taxon>Eukaryota</taxon>
        <taxon>Viridiplantae</taxon>
        <taxon>Streptophyta</taxon>
        <taxon>Embryophyta</taxon>
        <taxon>Tracheophyta</taxon>
        <taxon>Spermatophyta</taxon>
        <taxon>Magnoliopsida</taxon>
        <taxon>eudicotyledons</taxon>
        <taxon>Gunneridae</taxon>
        <taxon>Pentapetalae</taxon>
        <taxon>rosids</taxon>
        <taxon>fabids</taxon>
        <taxon>Fagales</taxon>
        <taxon>Juglandaceae</taxon>
        <taxon>Juglans</taxon>
    </lineage>
</organism>
<dbReference type="GO" id="GO:0005643">
    <property type="term" value="C:nuclear pore"/>
    <property type="evidence" value="ECO:0007669"/>
    <property type="project" value="InterPro"/>
</dbReference>
<feature type="region of interest" description="Disordered" evidence="2">
    <location>
        <begin position="199"/>
        <end position="218"/>
    </location>
</feature>
<feature type="compositionally biased region" description="Acidic residues" evidence="2">
    <location>
        <begin position="199"/>
        <end position="212"/>
    </location>
</feature>
<feature type="domain" description="C2 NT-type" evidence="3">
    <location>
        <begin position="7"/>
        <end position="165"/>
    </location>
</feature>
<dbReference type="Gramene" id="Jr01_06290_p1">
    <property type="protein sequence ID" value="cds.Jr01_06290_p1"/>
    <property type="gene ID" value="Jr01_06290"/>
</dbReference>
<feature type="compositionally biased region" description="Basic and acidic residues" evidence="2">
    <location>
        <begin position="435"/>
        <end position="444"/>
    </location>
</feature>
<evidence type="ECO:0000256" key="2">
    <source>
        <dbReference type="SAM" id="MobiDB-lite"/>
    </source>
</evidence>
<feature type="region of interest" description="Disordered" evidence="2">
    <location>
        <begin position="226"/>
        <end position="250"/>
    </location>
</feature>
<dbReference type="InterPro" id="IPR019448">
    <property type="entry name" value="NT-C2"/>
</dbReference>
<feature type="compositionally biased region" description="Polar residues" evidence="2">
    <location>
        <begin position="377"/>
        <end position="391"/>
    </location>
</feature>
<keyword evidence="4" id="KW-1185">Reference proteome</keyword>
<protein>
    <submittedName>
        <fullName evidence="5 6">Uncharacterized protein LOC108992087</fullName>
    </submittedName>
</protein>
<feature type="compositionally biased region" description="Polar residues" evidence="2">
    <location>
        <begin position="169"/>
        <end position="185"/>
    </location>
</feature>
<feature type="coiled-coil region" evidence="1">
    <location>
        <begin position="561"/>
        <end position="588"/>
    </location>
</feature>
<dbReference type="PROSITE" id="PS51840">
    <property type="entry name" value="C2_NT"/>
    <property type="match status" value="1"/>
</dbReference>